<dbReference type="OrthoDB" id="5953973at2759"/>
<dbReference type="GeneID" id="110255107"/>
<dbReference type="KEGG" id="epa:110255107"/>
<dbReference type="AlphaFoldDB" id="A0A913YBN3"/>
<accession>A0A913YBN3</accession>
<dbReference type="OMA" id="GIRRHEM"/>
<evidence type="ECO:0000313" key="2">
    <source>
        <dbReference type="Proteomes" id="UP000887567"/>
    </source>
</evidence>
<reference evidence="1" key="1">
    <citation type="submission" date="2022-11" db="UniProtKB">
        <authorList>
            <consortium name="EnsemblMetazoa"/>
        </authorList>
    </citation>
    <scope>IDENTIFICATION</scope>
</reference>
<dbReference type="RefSeq" id="XP_020917826.1">
    <property type="nucleotide sequence ID" value="XM_021062167.2"/>
</dbReference>
<sequence length="320" mass="36192">MSESQLFEDDSTSIEFTKFLEFAESLNIPINEDYLKQIRSHLEGSPNGTYVDVGVKDSKGHEAVNERRLQNALWRSWWRQRRARYNTGPQTLPSQEEHLDLKLDNMATGRQVWGKDIGDIPTEYTMNDLQEHELPVIGTYADSKVLPGFRYRVRVCGRKEDEFLFDGKALRLARIGPGYGKRLTFEDEDILSNENFFWSDSNPDGGYAFSIECISEGEHFDILDSRNAVIGGAVMTHVNKKQLLLSSHVDERGTTVTAYVEFKCKLSFDDHKGCKSQSCDVSLTGTVLSFKPLKSKIPTLTKLTGVELTGMGQCVLQKCI</sequence>
<dbReference type="Proteomes" id="UP000887567">
    <property type="component" value="Unplaced"/>
</dbReference>
<organism evidence="1 2">
    <name type="scientific">Exaiptasia diaphana</name>
    <name type="common">Tropical sea anemone</name>
    <name type="synonym">Aiptasia pulchella</name>
    <dbReference type="NCBI Taxonomy" id="2652724"/>
    <lineage>
        <taxon>Eukaryota</taxon>
        <taxon>Metazoa</taxon>
        <taxon>Cnidaria</taxon>
        <taxon>Anthozoa</taxon>
        <taxon>Hexacorallia</taxon>
        <taxon>Actiniaria</taxon>
        <taxon>Aiptasiidae</taxon>
        <taxon>Exaiptasia</taxon>
    </lineage>
</organism>
<name>A0A913YBN3_EXADI</name>
<evidence type="ECO:0000313" key="1">
    <source>
        <dbReference type="EnsemblMetazoa" id="XP_020917826.1"/>
    </source>
</evidence>
<proteinExistence type="predicted"/>
<dbReference type="EnsemblMetazoa" id="XM_021062167.2">
    <property type="protein sequence ID" value="XP_020917826.1"/>
    <property type="gene ID" value="LOC110255107"/>
</dbReference>
<protein>
    <submittedName>
        <fullName evidence="1">Uncharacterized protein</fullName>
    </submittedName>
</protein>
<keyword evidence="2" id="KW-1185">Reference proteome</keyword>